<keyword evidence="2" id="KW-0378">Hydrolase</keyword>
<dbReference type="AlphaFoldDB" id="A0A2N5CDM7"/>
<dbReference type="PANTHER" id="PTHR45228">
    <property type="entry name" value="CYCLIC DI-GMP PHOSPHODIESTERASE TM_0186-RELATED"/>
    <property type="match status" value="1"/>
</dbReference>
<dbReference type="InterPro" id="IPR003607">
    <property type="entry name" value="HD/PDEase_dom"/>
</dbReference>
<dbReference type="PANTHER" id="PTHR45228:SF1">
    <property type="entry name" value="CYCLIC DI-GMP PHOSPHODIESTERASE TM_0186"/>
    <property type="match status" value="1"/>
</dbReference>
<dbReference type="CDD" id="cd00077">
    <property type="entry name" value="HDc"/>
    <property type="match status" value="1"/>
</dbReference>
<evidence type="ECO:0000259" key="1">
    <source>
        <dbReference type="PROSITE" id="PS51832"/>
    </source>
</evidence>
<reference evidence="2 3" key="1">
    <citation type="submission" date="2017-12" db="EMBL/GenBank/DDBJ databases">
        <title>Genome sequence of the active heterotrophic nitrifier-denitrifier, Cupriavidus pauculus UM1.</title>
        <authorList>
            <person name="Putonti C."/>
            <person name="Castignetti D."/>
        </authorList>
    </citation>
    <scope>NUCLEOTIDE SEQUENCE [LARGE SCALE GENOMIC DNA]</scope>
    <source>
        <strain evidence="2 3">UM1</strain>
    </source>
</reference>
<dbReference type="Gene3D" id="1.10.3210.10">
    <property type="entry name" value="Hypothetical protein af1432"/>
    <property type="match status" value="1"/>
</dbReference>
<evidence type="ECO:0000313" key="2">
    <source>
        <dbReference type="EMBL" id="PLQ00316.1"/>
    </source>
</evidence>
<sequence>MSSNAVLTLASLATASAVRYDGAVSHVIRTALVAECLAALAGLGSHEQEKIRLATPVHDVGKLAVPDSVLLKPGRLDVQERVEIERHSSIGADILSGSTDELLQFAALMARCHHERYDGMGYPQGLAGDELPLAVRVVSIADAFDAMTEDRCYRPGMTEEAACAVLEHGIGTHFDGDLVSIFIDGFSRIQSARRSADQALRCGPPAEVVSRFYGLQRQ</sequence>
<dbReference type="PROSITE" id="PS51832">
    <property type="entry name" value="HD_GYP"/>
    <property type="match status" value="1"/>
</dbReference>
<dbReference type="SUPFAM" id="SSF109604">
    <property type="entry name" value="HD-domain/PDEase-like"/>
    <property type="match status" value="1"/>
</dbReference>
<dbReference type="GO" id="GO:0008081">
    <property type="term" value="F:phosphoric diester hydrolase activity"/>
    <property type="evidence" value="ECO:0007669"/>
    <property type="project" value="UniProtKB-ARBA"/>
</dbReference>
<organism evidence="2 3">
    <name type="scientific">Cupriavidus pauculus</name>
    <dbReference type="NCBI Taxonomy" id="82633"/>
    <lineage>
        <taxon>Bacteria</taxon>
        <taxon>Pseudomonadati</taxon>
        <taxon>Pseudomonadota</taxon>
        <taxon>Betaproteobacteria</taxon>
        <taxon>Burkholderiales</taxon>
        <taxon>Burkholderiaceae</taxon>
        <taxon>Cupriavidus</taxon>
    </lineage>
</organism>
<accession>A0A2N5CDM7</accession>
<feature type="domain" description="HD-GYP" evidence="1">
    <location>
        <begin position="1"/>
        <end position="198"/>
    </location>
</feature>
<dbReference type="OrthoDB" id="9774747at2"/>
<dbReference type="EMBL" id="PJRP01000004">
    <property type="protein sequence ID" value="PLQ00316.1"/>
    <property type="molecule type" value="Genomic_DNA"/>
</dbReference>
<comment type="caution">
    <text evidence="2">The sequence shown here is derived from an EMBL/GenBank/DDBJ whole genome shotgun (WGS) entry which is preliminary data.</text>
</comment>
<proteinExistence type="predicted"/>
<dbReference type="SMART" id="SM00471">
    <property type="entry name" value="HDc"/>
    <property type="match status" value="1"/>
</dbReference>
<dbReference type="Proteomes" id="UP000234341">
    <property type="component" value="Unassembled WGS sequence"/>
</dbReference>
<dbReference type="InterPro" id="IPR052020">
    <property type="entry name" value="Cyclic_di-GMP/3'3'-cGAMP_PDE"/>
</dbReference>
<name>A0A2N5CDM7_9BURK</name>
<dbReference type="InterPro" id="IPR037522">
    <property type="entry name" value="HD_GYP_dom"/>
</dbReference>
<dbReference type="RefSeq" id="WP_101681688.1">
    <property type="nucleotide sequence ID" value="NZ_PJRP01000004.1"/>
</dbReference>
<evidence type="ECO:0000313" key="3">
    <source>
        <dbReference type="Proteomes" id="UP000234341"/>
    </source>
</evidence>
<gene>
    <name evidence="2" type="ORF">CYJ10_11760</name>
</gene>
<protein>
    <submittedName>
        <fullName evidence="2">Phosphohydrolase</fullName>
    </submittedName>
</protein>
<dbReference type="Pfam" id="PF13487">
    <property type="entry name" value="HD_5"/>
    <property type="match status" value="1"/>
</dbReference>